<dbReference type="PANTHER" id="PTHR30154">
    <property type="entry name" value="LEUCINE-RESPONSIVE REGULATORY PROTEIN"/>
    <property type="match status" value="1"/>
</dbReference>
<dbReference type="InterPro" id="IPR036390">
    <property type="entry name" value="WH_DNA-bd_sf"/>
</dbReference>
<dbReference type="InterPro" id="IPR019888">
    <property type="entry name" value="Tscrpt_reg_AsnC-like"/>
</dbReference>
<dbReference type="PRINTS" id="PR00033">
    <property type="entry name" value="HTHASNC"/>
</dbReference>
<name>A0ABQ2LM62_9ACTN</name>
<dbReference type="PANTHER" id="PTHR30154:SF53">
    <property type="entry name" value="HTH-TYPE TRANSCRIPTIONAL REGULATOR LRPC"/>
    <property type="match status" value="1"/>
</dbReference>
<evidence type="ECO:0000313" key="6">
    <source>
        <dbReference type="Proteomes" id="UP000656881"/>
    </source>
</evidence>
<dbReference type="Gene3D" id="1.10.10.10">
    <property type="entry name" value="Winged helix-like DNA-binding domain superfamily/Winged helix DNA-binding domain"/>
    <property type="match status" value="1"/>
</dbReference>
<keyword evidence="6" id="KW-1185">Reference proteome</keyword>
<reference evidence="6" key="1">
    <citation type="journal article" date="2019" name="Int. J. Syst. Evol. Microbiol.">
        <title>The Global Catalogue of Microorganisms (GCM) 10K type strain sequencing project: providing services to taxonomists for standard genome sequencing and annotation.</title>
        <authorList>
            <consortium name="The Broad Institute Genomics Platform"/>
            <consortium name="The Broad Institute Genome Sequencing Center for Infectious Disease"/>
            <person name="Wu L."/>
            <person name="Ma J."/>
        </authorList>
    </citation>
    <scope>NUCLEOTIDE SEQUENCE [LARGE SCALE GENOMIC DNA]</scope>
    <source>
        <strain evidence="6">CGMCC 4.7349</strain>
    </source>
</reference>
<accession>A0ABQ2LM62</accession>
<evidence type="ECO:0000256" key="1">
    <source>
        <dbReference type="ARBA" id="ARBA00023015"/>
    </source>
</evidence>
<dbReference type="SMART" id="SM00344">
    <property type="entry name" value="HTH_ASNC"/>
    <property type="match status" value="1"/>
</dbReference>
<keyword evidence="1" id="KW-0805">Transcription regulation</keyword>
<dbReference type="SUPFAM" id="SSF46785">
    <property type="entry name" value="Winged helix' DNA-binding domain"/>
    <property type="match status" value="1"/>
</dbReference>
<keyword evidence="2" id="KW-0238">DNA-binding</keyword>
<evidence type="ECO:0000256" key="3">
    <source>
        <dbReference type="ARBA" id="ARBA00023163"/>
    </source>
</evidence>
<gene>
    <name evidence="5" type="ORF">GCM10012286_17470</name>
</gene>
<feature type="domain" description="HTH asnC-type" evidence="4">
    <location>
        <begin position="65"/>
        <end position="125"/>
    </location>
</feature>
<dbReference type="InterPro" id="IPR011991">
    <property type="entry name" value="ArsR-like_HTH"/>
</dbReference>
<dbReference type="InterPro" id="IPR019887">
    <property type="entry name" value="Tscrpt_reg_AsnC/Lrp_C"/>
</dbReference>
<protein>
    <recommendedName>
        <fullName evidence="4">HTH asnC-type domain-containing protein</fullName>
    </recommendedName>
</protein>
<dbReference type="InterPro" id="IPR011008">
    <property type="entry name" value="Dimeric_a/b-barrel"/>
</dbReference>
<dbReference type="Pfam" id="PF01037">
    <property type="entry name" value="AsnC_trans_reg"/>
    <property type="match status" value="1"/>
</dbReference>
<dbReference type="EMBL" id="BMNG01000004">
    <property type="protein sequence ID" value="GGO40030.1"/>
    <property type="molecule type" value="Genomic_DNA"/>
</dbReference>
<proteinExistence type="predicted"/>
<dbReference type="Pfam" id="PF13412">
    <property type="entry name" value="HTH_24"/>
    <property type="match status" value="1"/>
</dbReference>
<sequence length="206" mass="22449">MFSAPAPFAAFVLFTAFVALCEVMVFMAENLCAHAAVLKGRFPVHLLISRGFPCFLSDMTAYSTDATDWRILDVLQRQGRASYAELARAVSMSASAVTERVRRLEEAGVIQGYAAVVDPERLGLPVLAFVRLRYPNGNYKPFHDLVETTPEILEAHHVTGDDCFVIKVAARSMKHLEEVSGKIGALGSVTTSVVYSSPLTGRPLGQ</sequence>
<dbReference type="InterPro" id="IPR036388">
    <property type="entry name" value="WH-like_DNA-bd_sf"/>
</dbReference>
<organism evidence="5 6">
    <name type="scientific">Streptomyces lasiicapitis</name>
    <dbReference type="NCBI Taxonomy" id="1923961"/>
    <lineage>
        <taxon>Bacteria</taxon>
        <taxon>Bacillati</taxon>
        <taxon>Actinomycetota</taxon>
        <taxon>Actinomycetes</taxon>
        <taxon>Kitasatosporales</taxon>
        <taxon>Streptomycetaceae</taxon>
        <taxon>Streptomyces</taxon>
    </lineage>
</organism>
<keyword evidence="3" id="KW-0804">Transcription</keyword>
<evidence type="ECO:0000259" key="4">
    <source>
        <dbReference type="PROSITE" id="PS50956"/>
    </source>
</evidence>
<evidence type="ECO:0000313" key="5">
    <source>
        <dbReference type="EMBL" id="GGO40030.1"/>
    </source>
</evidence>
<evidence type="ECO:0000256" key="2">
    <source>
        <dbReference type="ARBA" id="ARBA00023125"/>
    </source>
</evidence>
<dbReference type="Proteomes" id="UP000656881">
    <property type="component" value="Unassembled WGS sequence"/>
</dbReference>
<dbReference type="InterPro" id="IPR000485">
    <property type="entry name" value="AsnC-type_HTH_dom"/>
</dbReference>
<dbReference type="PROSITE" id="PS50956">
    <property type="entry name" value="HTH_ASNC_2"/>
    <property type="match status" value="1"/>
</dbReference>
<dbReference type="SUPFAM" id="SSF54909">
    <property type="entry name" value="Dimeric alpha+beta barrel"/>
    <property type="match status" value="1"/>
</dbReference>
<comment type="caution">
    <text evidence="5">The sequence shown here is derived from an EMBL/GenBank/DDBJ whole genome shotgun (WGS) entry which is preliminary data.</text>
</comment>
<dbReference type="Gene3D" id="3.30.70.920">
    <property type="match status" value="1"/>
</dbReference>
<dbReference type="CDD" id="cd00090">
    <property type="entry name" value="HTH_ARSR"/>
    <property type="match status" value="1"/>
</dbReference>